<dbReference type="PIRSF" id="PIRSF006487">
    <property type="entry name" value="GcvT"/>
    <property type="match status" value="1"/>
</dbReference>
<comment type="caution">
    <text evidence="2">The sequence shown here is derived from an EMBL/GenBank/DDBJ whole genome shotgun (WGS) entry which is preliminary data.</text>
</comment>
<organism evidence="2 3">
    <name type="scientific">Sphingomonas citri</name>
    <dbReference type="NCBI Taxonomy" id="2862499"/>
    <lineage>
        <taxon>Bacteria</taxon>
        <taxon>Pseudomonadati</taxon>
        <taxon>Pseudomonadota</taxon>
        <taxon>Alphaproteobacteria</taxon>
        <taxon>Sphingomonadales</taxon>
        <taxon>Sphingomonadaceae</taxon>
        <taxon>Sphingomonas</taxon>
    </lineage>
</organism>
<dbReference type="SUPFAM" id="SSF103025">
    <property type="entry name" value="Folate-binding domain"/>
    <property type="match status" value="1"/>
</dbReference>
<reference evidence="2 3" key="1">
    <citation type="submission" date="2021-07" db="EMBL/GenBank/DDBJ databases">
        <title>Sphingomonas sp.</title>
        <authorList>
            <person name="Feng G."/>
            <person name="Li J."/>
            <person name="Pan M."/>
        </authorList>
    </citation>
    <scope>NUCLEOTIDE SEQUENCE [LARGE SCALE GENOMIC DNA]</scope>
    <source>
        <strain evidence="2 3">RRHST34</strain>
    </source>
</reference>
<dbReference type="InterPro" id="IPR028896">
    <property type="entry name" value="GcvT/YgfZ/DmdA"/>
</dbReference>
<protein>
    <recommendedName>
        <fullName evidence="1">GCVT N-terminal domain-containing protein</fullName>
    </recommendedName>
</protein>
<dbReference type="InterPro" id="IPR006222">
    <property type="entry name" value="GCVT_N"/>
</dbReference>
<gene>
    <name evidence="2" type="ORF">KZ820_18235</name>
</gene>
<feature type="domain" description="GCVT N-terminal" evidence="1">
    <location>
        <begin position="71"/>
        <end position="252"/>
    </location>
</feature>
<proteinExistence type="predicted"/>
<evidence type="ECO:0000313" key="2">
    <source>
        <dbReference type="EMBL" id="MBW6532685.1"/>
    </source>
</evidence>
<dbReference type="PANTHER" id="PTHR43757">
    <property type="entry name" value="AMINOMETHYLTRANSFERASE"/>
    <property type="match status" value="1"/>
</dbReference>
<evidence type="ECO:0000313" key="3">
    <source>
        <dbReference type="Proteomes" id="UP000759103"/>
    </source>
</evidence>
<dbReference type="SUPFAM" id="SSF101790">
    <property type="entry name" value="Aminomethyltransferase beta-barrel domain"/>
    <property type="match status" value="1"/>
</dbReference>
<sequence length="465" mass="51956">MFARLPIGVRRVREAKTIPHSPYLPFDPDVADYNVAFTHLSPWEFGGWKRESLSWKEGCYLHAGLNPPSPYRLSGPGALALLRDACINGFAKFSIGSSKHAVMCNAQGNVMADGMVLRTGEEDFTCFFLNPYIDYLVASGRYDVRGEDLSGKVFLFQVAGPRSLEVMEAATGESLRDIEFLWHRASTIRADGRDIPVRVFRLGVARTLAYEVHGRIEDADAIYRALRAAGEPVGMERLGMQVYGMNHTEGGFAQSYIHFLPAYMQDAAFMDFLQGKADAFMSDLPGSAGPDIDKRYANPVELGWGHMIRFDHEFTGRAALERIMAGSHRRIVTLEWDQADILEVYASQFRIDADTEFMDFAANPVWTAHNSVVFSDDVFVGDRLVGISSGRVFSYYYRQMLSLALLDPEQAAIGREVEVLWGSPGSRQKRIKAKVARFPYLDLPKNADIDVRSLNSGFAGKEVRS</sequence>
<dbReference type="Pfam" id="PF01571">
    <property type="entry name" value="GCV_T"/>
    <property type="match status" value="1"/>
</dbReference>
<dbReference type="InterPro" id="IPR029043">
    <property type="entry name" value="GcvT/YgfZ_C"/>
</dbReference>
<evidence type="ECO:0000259" key="1">
    <source>
        <dbReference type="Pfam" id="PF01571"/>
    </source>
</evidence>
<accession>A0ABS7BT26</accession>
<dbReference type="Gene3D" id="3.30.1360.120">
    <property type="entry name" value="Probable tRNA modification gtpase trme, domain 1"/>
    <property type="match status" value="1"/>
</dbReference>
<keyword evidence="3" id="KW-1185">Reference proteome</keyword>
<name>A0ABS7BT26_9SPHN</name>
<dbReference type="RefSeq" id="WP_219750276.1">
    <property type="nucleotide sequence ID" value="NZ_JAHXZN010000009.1"/>
</dbReference>
<dbReference type="EMBL" id="JAHXZN010000009">
    <property type="protein sequence ID" value="MBW6532685.1"/>
    <property type="molecule type" value="Genomic_DNA"/>
</dbReference>
<dbReference type="Proteomes" id="UP000759103">
    <property type="component" value="Unassembled WGS sequence"/>
</dbReference>
<dbReference type="InterPro" id="IPR027266">
    <property type="entry name" value="TrmE/GcvT-like"/>
</dbReference>
<dbReference type="PANTHER" id="PTHR43757:SF2">
    <property type="entry name" value="AMINOMETHYLTRANSFERASE, MITOCHONDRIAL"/>
    <property type="match status" value="1"/>
</dbReference>